<dbReference type="AlphaFoldDB" id="A0A5C8NVQ0"/>
<dbReference type="GO" id="GO:0050660">
    <property type="term" value="F:flavin adenine dinucleotide binding"/>
    <property type="evidence" value="ECO:0007669"/>
    <property type="project" value="InterPro"/>
</dbReference>
<dbReference type="RefSeq" id="WP_147704502.1">
    <property type="nucleotide sequence ID" value="NZ_VDUY01000004.1"/>
</dbReference>
<feature type="domain" description="Acyl-CoA oxidase/dehydrogenase middle" evidence="9">
    <location>
        <begin position="121"/>
        <end position="217"/>
    </location>
</feature>
<dbReference type="FunFam" id="1.20.140.10:FF:000001">
    <property type="entry name" value="Acyl-CoA dehydrogenase"/>
    <property type="match status" value="1"/>
</dbReference>
<dbReference type="PIRSF" id="PIRSF016578">
    <property type="entry name" value="HsaA"/>
    <property type="match status" value="1"/>
</dbReference>
<evidence type="ECO:0000259" key="9">
    <source>
        <dbReference type="Pfam" id="PF02770"/>
    </source>
</evidence>
<keyword evidence="4" id="KW-0274">FAD</keyword>
<dbReference type="SUPFAM" id="SSF47203">
    <property type="entry name" value="Acyl-CoA dehydrogenase C-terminal domain-like"/>
    <property type="match status" value="1"/>
</dbReference>
<organism evidence="11 12">
    <name type="scientific">Zeimonas arvi</name>
    <dbReference type="NCBI Taxonomy" id="2498847"/>
    <lineage>
        <taxon>Bacteria</taxon>
        <taxon>Pseudomonadati</taxon>
        <taxon>Pseudomonadota</taxon>
        <taxon>Betaproteobacteria</taxon>
        <taxon>Burkholderiales</taxon>
        <taxon>Burkholderiaceae</taxon>
        <taxon>Zeimonas</taxon>
    </lineage>
</organism>
<evidence type="ECO:0000313" key="11">
    <source>
        <dbReference type="EMBL" id="TXL65307.1"/>
    </source>
</evidence>
<dbReference type="InterPro" id="IPR009075">
    <property type="entry name" value="AcylCo_DH/oxidase_C"/>
</dbReference>
<dbReference type="GO" id="GO:0003995">
    <property type="term" value="F:acyl-CoA dehydrogenase activity"/>
    <property type="evidence" value="ECO:0007669"/>
    <property type="project" value="InterPro"/>
</dbReference>
<dbReference type="InterPro" id="IPR046373">
    <property type="entry name" value="Acyl-CoA_Oxase/DH_mid-dom_sf"/>
</dbReference>
<dbReference type="PANTHER" id="PTHR43884:SF40">
    <property type="entry name" value="ACYL-COA DEHYDROGENASE"/>
    <property type="match status" value="1"/>
</dbReference>
<dbReference type="InterPro" id="IPR009100">
    <property type="entry name" value="AcylCoA_DH/oxidase_NM_dom_sf"/>
</dbReference>
<dbReference type="InterPro" id="IPR037069">
    <property type="entry name" value="AcylCoA_DH/ox_N_sf"/>
</dbReference>
<keyword evidence="12" id="KW-1185">Reference proteome</keyword>
<name>A0A5C8NVQ0_9BURK</name>
<dbReference type="Gene3D" id="1.10.540.10">
    <property type="entry name" value="Acyl-CoA dehydrogenase/oxidase, N-terminal domain"/>
    <property type="match status" value="1"/>
</dbReference>
<keyword evidence="5" id="KW-0560">Oxidoreductase</keyword>
<accession>A0A5C8NVQ0</accession>
<dbReference type="FunFam" id="2.40.110.10:FF:000009">
    <property type="entry name" value="Acyl-CoA dehydrogenase"/>
    <property type="match status" value="1"/>
</dbReference>
<evidence type="ECO:0000256" key="6">
    <source>
        <dbReference type="ARBA" id="ARBA00066361"/>
    </source>
</evidence>
<dbReference type="Proteomes" id="UP000321548">
    <property type="component" value="Unassembled WGS sequence"/>
</dbReference>
<proteinExistence type="inferred from homology"/>
<protein>
    <recommendedName>
        <fullName evidence="7">Cyclohexane-1-carbonyl-CoA dehydrogenase</fullName>
        <ecNumber evidence="6">1.3.8.11</ecNumber>
    </recommendedName>
</protein>
<dbReference type="InterPro" id="IPR013786">
    <property type="entry name" value="AcylCoA_DH/ox_N"/>
</dbReference>
<reference evidence="11 12" key="1">
    <citation type="submission" date="2019-06" db="EMBL/GenBank/DDBJ databases">
        <title>Quisquiliibacterium sp. nov., isolated from a maize field.</title>
        <authorList>
            <person name="Lin S.-Y."/>
            <person name="Tsai C.-F."/>
            <person name="Young C.-C."/>
        </authorList>
    </citation>
    <scope>NUCLEOTIDE SEQUENCE [LARGE SCALE GENOMIC DNA]</scope>
    <source>
        <strain evidence="11 12">CC-CFT501</strain>
    </source>
</reference>
<evidence type="ECO:0000259" key="8">
    <source>
        <dbReference type="Pfam" id="PF00441"/>
    </source>
</evidence>
<evidence type="ECO:0000256" key="7">
    <source>
        <dbReference type="ARBA" id="ARBA00067292"/>
    </source>
</evidence>
<dbReference type="InterPro" id="IPR006091">
    <property type="entry name" value="Acyl-CoA_Oxase/DH_mid-dom"/>
</dbReference>
<dbReference type="InterPro" id="IPR036250">
    <property type="entry name" value="AcylCo_DH-like_C"/>
</dbReference>
<dbReference type="Gene3D" id="1.20.140.10">
    <property type="entry name" value="Butyryl-CoA Dehydrogenase, subunit A, domain 3"/>
    <property type="match status" value="1"/>
</dbReference>
<dbReference type="EC" id="1.3.8.11" evidence="6"/>
<dbReference type="Pfam" id="PF02771">
    <property type="entry name" value="Acyl-CoA_dh_N"/>
    <property type="match status" value="1"/>
</dbReference>
<evidence type="ECO:0000256" key="1">
    <source>
        <dbReference type="ARBA" id="ARBA00001974"/>
    </source>
</evidence>
<dbReference type="SUPFAM" id="SSF56645">
    <property type="entry name" value="Acyl-CoA dehydrogenase NM domain-like"/>
    <property type="match status" value="1"/>
</dbReference>
<sequence>MISDRESFETLLAEVRAFVRDECMPLEEQIDREDLIPPPIVDRMRTLGLFGHSIPTEYGGTGLSTEQLARVNIEVSQAATVFRARFGGNTGIASEALIADGTEEQKRRWLPQLASGSITGCFALTEPEAGSDATSLRTRATRDGRGWVINGHKCYITNAPIADLFTVFARTGDAPRGASGISAFLLPRQTPGLSAPPGARKMGQHGSPVGEVILEDCRVPDEALLGGIEGQGFKSAMKALNKQRINLAALCVGPAIRLVDEMLGFANRRRQFGSPIVEFQLVQQLIAESNVEVHAARALVLETARRRDAGDDVTMEASMCKLFASEMCGRVADRAVQVMGGAGYIAGNIAERFYRDVRLFRLYEGTSQIHLLNIVRQMQARCAGAQRGETDPAKRLMENRQ</sequence>
<gene>
    <name evidence="11" type="ORF">FHP08_10970</name>
</gene>
<evidence type="ECO:0000256" key="5">
    <source>
        <dbReference type="ARBA" id="ARBA00023002"/>
    </source>
</evidence>
<dbReference type="Gene3D" id="2.40.110.10">
    <property type="entry name" value="Butyryl-CoA Dehydrogenase, subunit A, domain 2"/>
    <property type="match status" value="1"/>
</dbReference>
<dbReference type="PANTHER" id="PTHR43884">
    <property type="entry name" value="ACYL-COA DEHYDROGENASE"/>
    <property type="match status" value="1"/>
</dbReference>
<dbReference type="Pfam" id="PF02770">
    <property type="entry name" value="Acyl-CoA_dh_M"/>
    <property type="match status" value="1"/>
</dbReference>
<keyword evidence="3" id="KW-0285">Flavoprotein</keyword>
<evidence type="ECO:0000313" key="12">
    <source>
        <dbReference type="Proteomes" id="UP000321548"/>
    </source>
</evidence>
<dbReference type="OrthoDB" id="9770681at2"/>
<evidence type="ECO:0000256" key="3">
    <source>
        <dbReference type="ARBA" id="ARBA00022630"/>
    </source>
</evidence>
<comment type="caution">
    <text evidence="11">The sequence shown here is derived from an EMBL/GenBank/DDBJ whole genome shotgun (WGS) entry which is preliminary data.</text>
</comment>
<dbReference type="InterPro" id="IPR006089">
    <property type="entry name" value="Acyl-CoA_DH_CS"/>
</dbReference>
<dbReference type="Pfam" id="PF00441">
    <property type="entry name" value="Acyl-CoA_dh_1"/>
    <property type="match status" value="1"/>
</dbReference>
<feature type="domain" description="Acyl-CoA dehydrogenase/oxidase C-terminal" evidence="8">
    <location>
        <begin position="230"/>
        <end position="378"/>
    </location>
</feature>
<evidence type="ECO:0000259" key="10">
    <source>
        <dbReference type="Pfam" id="PF02771"/>
    </source>
</evidence>
<feature type="domain" description="Acyl-CoA dehydrogenase/oxidase N-terminal" evidence="10">
    <location>
        <begin position="9"/>
        <end position="116"/>
    </location>
</feature>
<evidence type="ECO:0000256" key="2">
    <source>
        <dbReference type="ARBA" id="ARBA00009347"/>
    </source>
</evidence>
<dbReference type="EMBL" id="VDUY01000004">
    <property type="protein sequence ID" value="TXL65307.1"/>
    <property type="molecule type" value="Genomic_DNA"/>
</dbReference>
<dbReference type="PROSITE" id="PS00072">
    <property type="entry name" value="ACYL_COA_DH_1"/>
    <property type="match status" value="1"/>
</dbReference>
<comment type="similarity">
    <text evidence="2">Belongs to the acyl-CoA dehydrogenase family.</text>
</comment>
<comment type="cofactor">
    <cofactor evidence="1">
        <name>FAD</name>
        <dbReference type="ChEBI" id="CHEBI:57692"/>
    </cofactor>
</comment>
<evidence type="ECO:0000256" key="4">
    <source>
        <dbReference type="ARBA" id="ARBA00022827"/>
    </source>
</evidence>